<dbReference type="RefSeq" id="WP_136435323.1">
    <property type="nucleotide sequence ID" value="NZ_SSTJ01000013.1"/>
</dbReference>
<dbReference type="HAMAP" id="MF_00033">
    <property type="entry name" value="MurG"/>
    <property type="match status" value="1"/>
</dbReference>
<feature type="binding site" evidence="10">
    <location>
        <position position="296"/>
    </location>
    <ligand>
        <name>UDP-N-acetyl-alpha-D-glucosamine</name>
        <dbReference type="ChEBI" id="CHEBI:57705"/>
    </ligand>
</feature>
<keyword evidence="7 10" id="KW-0472">Membrane</keyword>
<dbReference type="GO" id="GO:0005975">
    <property type="term" value="P:carbohydrate metabolic process"/>
    <property type="evidence" value="ECO:0007669"/>
    <property type="project" value="InterPro"/>
</dbReference>
<dbReference type="NCBIfam" id="TIGR01133">
    <property type="entry name" value="murG"/>
    <property type="match status" value="1"/>
</dbReference>
<evidence type="ECO:0000256" key="2">
    <source>
        <dbReference type="ARBA" id="ARBA00022618"/>
    </source>
</evidence>
<gene>
    <name evidence="10 13" type="primary">murG</name>
    <name evidence="13" type="ORF">E5986_09255</name>
</gene>
<keyword evidence="3 10" id="KW-0328">Glycosyltransferase</keyword>
<dbReference type="GO" id="GO:0071555">
    <property type="term" value="P:cell wall organization"/>
    <property type="evidence" value="ECO:0007669"/>
    <property type="project" value="UniProtKB-KW"/>
</dbReference>
<dbReference type="EC" id="2.4.1.227" evidence="10"/>
<dbReference type="GO" id="GO:0009252">
    <property type="term" value="P:peptidoglycan biosynthetic process"/>
    <property type="evidence" value="ECO:0007669"/>
    <property type="project" value="UniProtKB-UniRule"/>
</dbReference>
<dbReference type="GO" id="GO:0008360">
    <property type="term" value="P:regulation of cell shape"/>
    <property type="evidence" value="ECO:0007669"/>
    <property type="project" value="UniProtKB-KW"/>
</dbReference>
<dbReference type="Gene3D" id="3.40.50.2000">
    <property type="entry name" value="Glycogen Phosphorylase B"/>
    <property type="match status" value="2"/>
</dbReference>
<dbReference type="CDD" id="cd03785">
    <property type="entry name" value="GT28_MurG"/>
    <property type="match status" value="1"/>
</dbReference>
<evidence type="ECO:0000313" key="13">
    <source>
        <dbReference type="EMBL" id="THG36636.1"/>
    </source>
</evidence>
<dbReference type="UniPathway" id="UPA00219"/>
<evidence type="ECO:0000259" key="11">
    <source>
        <dbReference type="Pfam" id="PF03033"/>
    </source>
</evidence>
<dbReference type="GO" id="GO:0050511">
    <property type="term" value="F:undecaprenyldiphospho-muramoylpentapeptide beta-N-acetylglucosaminyltransferase activity"/>
    <property type="evidence" value="ECO:0007669"/>
    <property type="project" value="UniProtKB-UniRule"/>
</dbReference>
<dbReference type="InterPro" id="IPR006009">
    <property type="entry name" value="GlcNAc_MurG"/>
</dbReference>
<dbReference type="GO" id="GO:0051301">
    <property type="term" value="P:cell division"/>
    <property type="evidence" value="ECO:0007669"/>
    <property type="project" value="UniProtKB-KW"/>
</dbReference>
<comment type="function">
    <text evidence="10">Cell wall formation. Catalyzes the transfer of a GlcNAc subunit on undecaprenyl-pyrophosphoryl-MurNAc-pentapeptide (lipid intermediate I) to form undecaprenyl-pyrophosphoryl-MurNAc-(pentapeptide)GlcNAc (lipid intermediate II).</text>
</comment>
<dbReference type="InterPro" id="IPR007235">
    <property type="entry name" value="Glyco_trans_28_C"/>
</dbReference>
<feature type="binding site" evidence="10">
    <location>
        <position position="122"/>
    </location>
    <ligand>
        <name>UDP-N-acetyl-alpha-D-glucosamine</name>
        <dbReference type="ChEBI" id="CHEBI:57705"/>
    </ligand>
</feature>
<evidence type="ECO:0000256" key="8">
    <source>
        <dbReference type="ARBA" id="ARBA00023306"/>
    </source>
</evidence>
<sequence>MLAVLSGGGTAGHINPALALAEELTARGWEVRFAGTPEGVEARLVPAAGVPFTAFEASGFDRAHLLSLPRGVAKIAASTAKARKWFREIEPDVVVGFGGYVSIPVARAAEKAGIPVVLHEQNSVAGMANRYLAKKAEAVCLTYEHARAGLPEGASVHLTGNPVRRQVVEADRASGRALFGLGEDDFMLLVFGGSLGARHINQAVVAMKGDLLARPHLHVVHITGPKELDAVREALALTPDEERRWHVMGYQDRMGETMAAADAIVSRAGATSLAEISALAIPAVLVPFPYATEDHQTTNARSYVEAGCAFMVPDAELETESFARAVSLLIDDEAVREAQRDAAGAQKTTEAAAMLADVVEAAAQPVARAVQ</sequence>
<dbReference type="Pfam" id="PF04101">
    <property type="entry name" value="Glyco_tran_28_C"/>
    <property type="match status" value="1"/>
</dbReference>
<feature type="binding site" evidence="10">
    <location>
        <position position="194"/>
    </location>
    <ligand>
        <name>UDP-N-acetyl-alpha-D-glucosamine</name>
        <dbReference type="ChEBI" id="CHEBI:57705"/>
    </ligand>
</feature>
<comment type="similarity">
    <text evidence="10">Belongs to the glycosyltransferase 28 family. MurG subfamily.</text>
</comment>
<dbReference type="AlphaFoldDB" id="A0A4S4G381"/>
<protein>
    <recommendedName>
        <fullName evidence="10">UDP-N-acetylglucosamine--N-acetylmuramyl-(pentapeptide) pyrophosphoryl-undecaprenol N-acetylglucosamine transferase</fullName>
        <ecNumber evidence="10">2.4.1.227</ecNumber>
    </recommendedName>
    <alternativeName>
        <fullName evidence="10">Undecaprenyl-PP-MurNAc-pentapeptide-UDPGlcNAc GlcNAc transferase</fullName>
    </alternativeName>
</protein>
<evidence type="ECO:0000256" key="6">
    <source>
        <dbReference type="ARBA" id="ARBA00022984"/>
    </source>
</evidence>
<evidence type="ECO:0000259" key="12">
    <source>
        <dbReference type="Pfam" id="PF04101"/>
    </source>
</evidence>
<evidence type="ECO:0000256" key="1">
    <source>
        <dbReference type="ARBA" id="ARBA00022475"/>
    </source>
</evidence>
<comment type="catalytic activity">
    <reaction evidence="10">
        <text>di-trans,octa-cis-undecaprenyl diphospho-N-acetyl-alpha-D-muramoyl-L-alanyl-D-glutamyl-meso-2,6-diaminopimeloyl-D-alanyl-D-alanine + UDP-N-acetyl-alpha-D-glucosamine = di-trans,octa-cis-undecaprenyl diphospho-[N-acetyl-alpha-D-glucosaminyl-(1-&gt;4)]-N-acetyl-alpha-D-muramoyl-L-alanyl-D-glutamyl-meso-2,6-diaminopimeloyl-D-alanyl-D-alanine + UDP + H(+)</text>
        <dbReference type="Rhea" id="RHEA:31227"/>
        <dbReference type="ChEBI" id="CHEBI:15378"/>
        <dbReference type="ChEBI" id="CHEBI:57705"/>
        <dbReference type="ChEBI" id="CHEBI:58223"/>
        <dbReference type="ChEBI" id="CHEBI:61387"/>
        <dbReference type="ChEBI" id="CHEBI:61388"/>
        <dbReference type="EC" id="2.4.1.227"/>
    </reaction>
</comment>
<organism evidence="13 14">
    <name type="scientific">Adlercreutzia caecimuris</name>
    <dbReference type="NCBI Taxonomy" id="671266"/>
    <lineage>
        <taxon>Bacteria</taxon>
        <taxon>Bacillati</taxon>
        <taxon>Actinomycetota</taxon>
        <taxon>Coriobacteriia</taxon>
        <taxon>Eggerthellales</taxon>
        <taxon>Eggerthellaceae</taxon>
        <taxon>Adlercreutzia</taxon>
    </lineage>
</organism>
<keyword evidence="1 10" id="KW-1003">Cell membrane</keyword>
<dbReference type="Proteomes" id="UP000308978">
    <property type="component" value="Unassembled WGS sequence"/>
</dbReference>
<feature type="binding site" evidence="10">
    <location>
        <begin position="10"/>
        <end position="12"/>
    </location>
    <ligand>
        <name>UDP-N-acetyl-alpha-D-glucosamine</name>
        <dbReference type="ChEBI" id="CHEBI:57705"/>
    </ligand>
</feature>
<feature type="binding site" evidence="10">
    <location>
        <position position="164"/>
    </location>
    <ligand>
        <name>UDP-N-acetyl-alpha-D-glucosamine</name>
        <dbReference type="ChEBI" id="CHEBI:57705"/>
    </ligand>
</feature>
<keyword evidence="2 10" id="KW-0132">Cell division</keyword>
<name>A0A4S4G381_9ACTN</name>
<dbReference type="InterPro" id="IPR004276">
    <property type="entry name" value="GlycoTrans_28_N"/>
</dbReference>
<keyword evidence="6 10" id="KW-0573">Peptidoglycan synthesis</keyword>
<comment type="caution">
    <text evidence="10">Lacks conserved residue(s) required for the propagation of feature annotation.</text>
</comment>
<keyword evidence="5 10" id="KW-0133">Cell shape</keyword>
<dbReference type="EMBL" id="SSTJ01000013">
    <property type="protein sequence ID" value="THG36636.1"/>
    <property type="molecule type" value="Genomic_DNA"/>
</dbReference>
<comment type="caution">
    <text evidence="13">The sequence shown here is derived from an EMBL/GenBank/DDBJ whole genome shotgun (WGS) entry which is preliminary data.</text>
</comment>
<accession>A0A4S4G381</accession>
<comment type="subcellular location">
    <subcellularLocation>
        <location evidence="10">Cell membrane</location>
        <topology evidence="10">Peripheral membrane protein</topology>
        <orientation evidence="10">Cytoplasmic side</orientation>
    </subcellularLocation>
</comment>
<dbReference type="PANTHER" id="PTHR21015:SF22">
    <property type="entry name" value="GLYCOSYLTRANSFERASE"/>
    <property type="match status" value="1"/>
</dbReference>
<dbReference type="SUPFAM" id="SSF53756">
    <property type="entry name" value="UDP-Glycosyltransferase/glycogen phosphorylase"/>
    <property type="match status" value="1"/>
</dbReference>
<evidence type="ECO:0000313" key="14">
    <source>
        <dbReference type="Proteomes" id="UP000308978"/>
    </source>
</evidence>
<reference evidence="13 14" key="1">
    <citation type="submission" date="2019-04" db="EMBL/GenBank/DDBJ databases">
        <title>Microbes associate with the intestines of laboratory mice.</title>
        <authorList>
            <person name="Navarre W."/>
            <person name="Wong E."/>
            <person name="Huang K.C."/>
            <person name="Tropini C."/>
            <person name="Ng K."/>
            <person name="Yu B."/>
        </authorList>
    </citation>
    <scope>NUCLEOTIDE SEQUENCE [LARGE SCALE GENOMIC DNA]</scope>
    <source>
        <strain evidence="13 14">NM80_B27</strain>
    </source>
</reference>
<keyword evidence="8 10" id="KW-0131">Cell cycle</keyword>
<evidence type="ECO:0000256" key="10">
    <source>
        <dbReference type="HAMAP-Rule" id="MF_00033"/>
    </source>
</evidence>
<keyword evidence="4 10" id="KW-0808">Transferase</keyword>
<evidence type="ECO:0000256" key="5">
    <source>
        <dbReference type="ARBA" id="ARBA00022960"/>
    </source>
</evidence>
<proteinExistence type="inferred from homology"/>
<evidence type="ECO:0000256" key="9">
    <source>
        <dbReference type="ARBA" id="ARBA00023316"/>
    </source>
</evidence>
<feature type="domain" description="Glycosyl transferase family 28 C-terminal" evidence="12">
    <location>
        <begin position="187"/>
        <end position="351"/>
    </location>
</feature>
<dbReference type="Pfam" id="PF03033">
    <property type="entry name" value="Glyco_transf_28"/>
    <property type="match status" value="1"/>
</dbReference>
<dbReference type="PANTHER" id="PTHR21015">
    <property type="entry name" value="UDP-N-ACETYLGLUCOSAMINE--N-ACETYLMURAMYL-(PENTAPEPTIDE) PYROPHOSPHORYL-UNDECAPRENOL N-ACETYLGLUCOSAMINE TRANSFERASE 1"/>
    <property type="match status" value="1"/>
</dbReference>
<keyword evidence="9 10" id="KW-0961">Cell wall biogenesis/degradation</keyword>
<feature type="domain" description="Glycosyltransferase family 28 N-terminal" evidence="11">
    <location>
        <begin position="4"/>
        <end position="139"/>
    </location>
</feature>
<evidence type="ECO:0000256" key="7">
    <source>
        <dbReference type="ARBA" id="ARBA00023136"/>
    </source>
</evidence>
<comment type="pathway">
    <text evidence="10">Cell wall biogenesis; peptidoglycan biosynthesis.</text>
</comment>
<evidence type="ECO:0000256" key="4">
    <source>
        <dbReference type="ARBA" id="ARBA00022679"/>
    </source>
</evidence>
<dbReference type="GO" id="GO:0005886">
    <property type="term" value="C:plasma membrane"/>
    <property type="evidence" value="ECO:0007669"/>
    <property type="project" value="UniProtKB-SubCell"/>
</dbReference>
<dbReference type="GO" id="GO:0051991">
    <property type="term" value="F:UDP-N-acetyl-D-glucosamine:N-acetylmuramoyl-L-alanyl-D-glutamyl-meso-2,6-diaminopimelyl-D-alanyl-D-alanine-diphosphoundecaprenol 4-beta-N-acetylglucosaminlytransferase activity"/>
    <property type="evidence" value="ECO:0007669"/>
    <property type="project" value="RHEA"/>
</dbReference>
<evidence type="ECO:0000256" key="3">
    <source>
        <dbReference type="ARBA" id="ARBA00022676"/>
    </source>
</evidence>